<dbReference type="PANTHER" id="PTHR42077:SF1">
    <property type="entry name" value="YALI0F30239P"/>
    <property type="match status" value="1"/>
</dbReference>
<comment type="caution">
    <text evidence="2">The sequence shown here is derived from an EMBL/GenBank/DDBJ whole genome shotgun (WGS) entry which is preliminary data.</text>
</comment>
<feature type="transmembrane region" description="Helical" evidence="1">
    <location>
        <begin position="6"/>
        <end position="28"/>
    </location>
</feature>
<gene>
    <name evidence="2" type="ORF">DNG_04011</name>
</gene>
<proteinExistence type="predicted"/>
<keyword evidence="1" id="KW-0812">Transmembrane</keyword>
<dbReference type="EMBL" id="ONZQ02000005">
    <property type="protein sequence ID" value="SPO01335.1"/>
    <property type="molecule type" value="Genomic_DNA"/>
</dbReference>
<name>A0AAE8MX68_9PEZI</name>
<keyword evidence="1" id="KW-0472">Membrane</keyword>
<organism evidence="2 3">
    <name type="scientific">Cephalotrichum gorgonifer</name>
    <dbReference type="NCBI Taxonomy" id="2041049"/>
    <lineage>
        <taxon>Eukaryota</taxon>
        <taxon>Fungi</taxon>
        <taxon>Dikarya</taxon>
        <taxon>Ascomycota</taxon>
        <taxon>Pezizomycotina</taxon>
        <taxon>Sordariomycetes</taxon>
        <taxon>Hypocreomycetidae</taxon>
        <taxon>Microascales</taxon>
        <taxon>Microascaceae</taxon>
        <taxon>Cephalotrichum</taxon>
    </lineage>
</organism>
<evidence type="ECO:0000313" key="2">
    <source>
        <dbReference type="EMBL" id="SPO01335.1"/>
    </source>
</evidence>
<keyword evidence="1" id="KW-1133">Transmembrane helix</keyword>
<keyword evidence="3" id="KW-1185">Reference proteome</keyword>
<accession>A0AAE8MX68</accession>
<dbReference type="AlphaFoldDB" id="A0AAE8MX68"/>
<dbReference type="PANTHER" id="PTHR42077">
    <property type="entry name" value="YALI0F30239P"/>
    <property type="match status" value="1"/>
</dbReference>
<evidence type="ECO:0000313" key="3">
    <source>
        <dbReference type="Proteomes" id="UP001187682"/>
    </source>
</evidence>
<sequence>MGLLGQLIPLVLLAVVLGGLAVVGYYIYESVTNIRTAAEERMSRRNIAFTKDGMRVGVRDMGNENYVDKTQQYLVKAWELSGKTAAGVGGNEKEGRKRSKKAT</sequence>
<dbReference type="Proteomes" id="UP001187682">
    <property type="component" value="Unassembled WGS sequence"/>
</dbReference>
<reference evidence="2" key="1">
    <citation type="submission" date="2018-03" db="EMBL/GenBank/DDBJ databases">
        <authorList>
            <person name="Guldener U."/>
        </authorList>
    </citation>
    <scope>NUCLEOTIDE SEQUENCE</scope>
</reference>
<evidence type="ECO:0000256" key="1">
    <source>
        <dbReference type="SAM" id="Phobius"/>
    </source>
</evidence>
<protein>
    <submittedName>
        <fullName evidence="2">Uncharacterized protein</fullName>
    </submittedName>
</protein>